<gene>
    <name evidence="1" type="ORF">LCGC14_1680550</name>
</gene>
<proteinExistence type="predicted"/>
<reference evidence="1" key="1">
    <citation type="journal article" date="2015" name="Nature">
        <title>Complex archaea that bridge the gap between prokaryotes and eukaryotes.</title>
        <authorList>
            <person name="Spang A."/>
            <person name="Saw J.H."/>
            <person name="Jorgensen S.L."/>
            <person name="Zaremba-Niedzwiedzka K."/>
            <person name="Martijn J."/>
            <person name="Lind A.E."/>
            <person name="van Eijk R."/>
            <person name="Schleper C."/>
            <person name="Guy L."/>
            <person name="Ettema T.J."/>
        </authorList>
    </citation>
    <scope>NUCLEOTIDE SEQUENCE</scope>
</reference>
<dbReference type="EMBL" id="LAZR01014558">
    <property type="protein sequence ID" value="KKM16957.1"/>
    <property type="molecule type" value="Genomic_DNA"/>
</dbReference>
<organism evidence="1">
    <name type="scientific">marine sediment metagenome</name>
    <dbReference type="NCBI Taxonomy" id="412755"/>
    <lineage>
        <taxon>unclassified sequences</taxon>
        <taxon>metagenomes</taxon>
        <taxon>ecological metagenomes</taxon>
    </lineage>
</organism>
<dbReference type="AlphaFoldDB" id="A0A0F9HP69"/>
<protein>
    <submittedName>
        <fullName evidence="1">Uncharacterized protein</fullName>
    </submittedName>
</protein>
<accession>A0A0F9HP69</accession>
<sequence length="27" mass="3048">MGQLEEQIKVVADARRSLSEFNEAKKA</sequence>
<evidence type="ECO:0000313" key="1">
    <source>
        <dbReference type="EMBL" id="KKM16957.1"/>
    </source>
</evidence>
<name>A0A0F9HP69_9ZZZZ</name>
<feature type="non-terminal residue" evidence="1">
    <location>
        <position position="27"/>
    </location>
</feature>
<comment type="caution">
    <text evidence="1">The sequence shown here is derived from an EMBL/GenBank/DDBJ whole genome shotgun (WGS) entry which is preliminary data.</text>
</comment>